<evidence type="ECO:0000256" key="5">
    <source>
        <dbReference type="ARBA" id="ARBA00022989"/>
    </source>
</evidence>
<feature type="domain" description="Major facilitator superfamily (MFS) profile" evidence="8">
    <location>
        <begin position="33"/>
        <end position="411"/>
    </location>
</feature>
<feature type="transmembrane region" description="Helical" evidence="7">
    <location>
        <begin position="320"/>
        <end position="345"/>
    </location>
</feature>
<gene>
    <name evidence="9" type="ORF">SAMN05444169_0530</name>
</gene>
<feature type="transmembrane region" description="Helical" evidence="7">
    <location>
        <begin position="294"/>
        <end position="314"/>
    </location>
</feature>
<dbReference type="InterPro" id="IPR036259">
    <property type="entry name" value="MFS_trans_sf"/>
</dbReference>
<protein>
    <submittedName>
        <fullName evidence="9">Major Facilitator Superfamily protein</fullName>
    </submittedName>
</protein>
<evidence type="ECO:0000256" key="2">
    <source>
        <dbReference type="ARBA" id="ARBA00022448"/>
    </source>
</evidence>
<name>A0A1M5H1Q5_9BRAD</name>
<dbReference type="InterPro" id="IPR020846">
    <property type="entry name" value="MFS_dom"/>
</dbReference>
<keyword evidence="4 7" id="KW-0812">Transmembrane</keyword>
<dbReference type="SUPFAM" id="SSF103473">
    <property type="entry name" value="MFS general substrate transporter"/>
    <property type="match status" value="1"/>
</dbReference>
<dbReference type="InterPro" id="IPR005829">
    <property type="entry name" value="Sugar_transporter_CS"/>
</dbReference>
<evidence type="ECO:0000256" key="4">
    <source>
        <dbReference type="ARBA" id="ARBA00022692"/>
    </source>
</evidence>
<evidence type="ECO:0000313" key="10">
    <source>
        <dbReference type="Proteomes" id="UP000190675"/>
    </source>
</evidence>
<feature type="transmembrane region" description="Helical" evidence="7">
    <location>
        <begin position="267"/>
        <end position="287"/>
    </location>
</feature>
<reference evidence="9 10" key="1">
    <citation type="submission" date="2016-11" db="EMBL/GenBank/DDBJ databases">
        <authorList>
            <person name="Jaros S."/>
            <person name="Januszkiewicz K."/>
            <person name="Wedrychowicz H."/>
        </authorList>
    </citation>
    <scope>NUCLEOTIDE SEQUENCE [LARGE SCALE GENOMIC DNA]</scope>
    <source>
        <strain evidence="9 10">GAS242</strain>
    </source>
</reference>
<dbReference type="Pfam" id="PF07690">
    <property type="entry name" value="MFS_1"/>
    <property type="match status" value="1"/>
</dbReference>
<dbReference type="InterPro" id="IPR011701">
    <property type="entry name" value="MFS"/>
</dbReference>
<feature type="transmembrane region" description="Helical" evidence="7">
    <location>
        <begin position="357"/>
        <end position="382"/>
    </location>
</feature>
<dbReference type="InterPro" id="IPR050171">
    <property type="entry name" value="MFS_Transporters"/>
</dbReference>
<dbReference type="Gene3D" id="1.20.1250.20">
    <property type="entry name" value="MFS general substrate transporter like domains"/>
    <property type="match status" value="1"/>
</dbReference>
<keyword evidence="2" id="KW-0813">Transport</keyword>
<dbReference type="EMBL" id="LT670818">
    <property type="protein sequence ID" value="SHG09971.1"/>
    <property type="molecule type" value="Genomic_DNA"/>
</dbReference>
<feature type="transmembrane region" description="Helical" evidence="7">
    <location>
        <begin position="31"/>
        <end position="55"/>
    </location>
</feature>
<evidence type="ECO:0000313" key="9">
    <source>
        <dbReference type="EMBL" id="SHG09971.1"/>
    </source>
</evidence>
<comment type="subcellular location">
    <subcellularLocation>
        <location evidence="1">Cell membrane</location>
        <topology evidence="1">Multi-pass membrane protein</topology>
    </subcellularLocation>
</comment>
<dbReference type="PANTHER" id="PTHR23517">
    <property type="entry name" value="RESISTANCE PROTEIN MDTM, PUTATIVE-RELATED-RELATED"/>
    <property type="match status" value="1"/>
</dbReference>
<feature type="transmembrane region" description="Helical" evidence="7">
    <location>
        <begin position="185"/>
        <end position="203"/>
    </location>
</feature>
<sequence>MQACPASPPCEVRAAALPVPSQTSTRLLPPAAMTLFSFAGALLVAASSSAATPLYRLYQQSMHLTPFWITVVFAVYVASLLVALLTVGGLSDYVGRRPVIFAALLLNAAAMIFFAEARDVGQLILARATQGLCVGTGTTALGAAILDTDRARGPLLNSVTAFLGMTAGSLGAAALIAFAPDPLHMVYQVLLGLTVLMIALLWVMPESISRKAGALASLRPHVSVPSQSRSVLVRLTPANIASWALGGLYLSLMPTVVATAMGVASPWVGGVVVSALMLTAAIAVATFRHWPARRLIVTGTSTLSLGVAVSMFGIHAQQVAALLAGTVIAGAGFGSTFSGTLRALLPTAEPHQRAGLLSAFYVQSYLAFSLPAVAAGLSVPLIGLSAAAYLYGAAIILLALMSMMASLWMAR</sequence>
<feature type="transmembrane region" description="Helical" evidence="7">
    <location>
        <begin position="67"/>
        <end position="87"/>
    </location>
</feature>
<dbReference type="AlphaFoldDB" id="A0A1M5H1Q5"/>
<accession>A0A1M5H1Q5</accession>
<feature type="transmembrane region" description="Helical" evidence="7">
    <location>
        <begin position="99"/>
        <end position="117"/>
    </location>
</feature>
<dbReference type="PROSITE" id="PS50850">
    <property type="entry name" value="MFS"/>
    <property type="match status" value="1"/>
</dbReference>
<organism evidence="9 10">
    <name type="scientific">Bradyrhizobium erythrophlei</name>
    <dbReference type="NCBI Taxonomy" id="1437360"/>
    <lineage>
        <taxon>Bacteria</taxon>
        <taxon>Pseudomonadati</taxon>
        <taxon>Pseudomonadota</taxon>
        <taxon>Alphaproteobacteria</taxon>
        <taxon>Hyphomicrobiales</taxon>
        <taxon>Nitrobacteraceae</taxon>
        <taxon>Bradyrhizobium</taxon>
    </lineage>
</organism>
<feature type="transmembrane region" description="Helical" evidence="7">
    <location>
        <begin position="155"/>
        <end position="179"/>
    </location>
</feature>
<evidence type="ECO:0000256" key="3">
    <source>
        <dbReference type="ARBA" id="ARBA00022475"/>
    </source>
</evidence>
<dbReference type="GO" id="GO:0022857">
    <property type="term" value="F:transmembrane transporter activity"/>
    <property type="evidence" value="ECO:0007669"/>
    <property type="project" value="InterPro"/>
</dbReference>
<dbReference type="GO" id="GO:0005886">
    <property type="term" value="C:plasma membrane"/>
    <property type="evidence" value="ECO:0007669"/>
    <property type="project" value="UniProtKB-SubCell"/>
</dbReference>
<dbReference type="PROSITE" id="PS00216">
    <property type="entry name" value="SUGAR_TRANSPORT_1"/>
    <property type="match status" value="1"/>
</dbReference>
<evidence type="ECO:0000256" key="1">
    <source>
        <dbReference type="ARBA" id="ARBA00004651"/>
    </source>
</evidence>
<evidence type="ECO:0000256" key="6">
    <source>
        <dbReference type="ARBA" id="ARBA00023136"/>
    </source>
</evidence>
<dbReference type="RefSeq" id="WP_244567812.1">
    <property type="nucleotide sequence ID" value="NZ_LT670818.1"/>
</dbReference>
<evidence type="ECO:0000256" key="7">
    <source>
        <dbReference type="SAM" id="Phobius"/>
    </source>
</evidence>
<feature type="transmembrane region" description="Helical" evidence="7">
    <location>
        <begin position="388"/>
        <end position="410"/>
    </location>
</feature>
<keyword evidence="6 7" id="KW-0472">Membrane</keyword>
<feature type="transmembrane region" description="Helical" evidence="7">
    <location>
        <begin position="240"/>
        <end position="261"/>
    </location>
</feature>
<keyword evidence="3" id="KW-1003">Cell membrane</keyword>
<dbReference type="Proteomes" id="UP000190675">
    <property type="component" value="Chromosome I"/>
</dbReference>
<evidence type="ECO:0000259" key="8">
    <source>
        <dbReference type="PROSITE" id="PS50850"/>
    </source>
</evidence>
<proteinExistence type="predicted"/>
<keyword evidence="5 7" id="KW-1133">Transmembrane helix</keyword>